<name>G4NH62_PYRO7</name>
<dbReference type="InParanoid" id="G4NH62"/>
<gene>
    <name evidence="1" type="ORF">MGG_17725</name>
</gene>
<organism evidence="1 2">
    <name type="scientific">Pyricularia oryzae (strain 70-15 / ATCC MYA-4617 / FGSC 8958)</name>
    <name type="common">Rice blast fungus</name>
    <name type="synonym">Magnaporthe oryzae</name>
    <dbReference type="NCBI Taxonomy" id="242507"/>
    <lineage>
        <taxon>Eukaryota</taxon>
        <taxon>Fungi</taxon>
        <taxon>Dikarya</taxon>
        <taxon>Ascomycota</taxon>
        <taxon>Pezizomycotina</taxon>
        <taxon>Sordariomycetes</taxon>
        <taxon>Sordariomycetidae</taxon>
        <taxon>Magnaporthales</taxon>
        <taxon>Pyriculariaceae</taxon>
        <taxon>Pyricularia</taxon>
    </lineage>
</organism>
<dbReference type="VEuPathDB" id="FungiDB:MGG_17725"/>
<dbReference type="OrthoDB" id="10533543at2759"/>
<protein>
    <submittedName>
        <fullName evidence="1">Uncharacterized protein</fullName>
    </submittedName>
</protein>
<evidence type="ECO:0000313" key="1">
    <source>
        <dbReference type="EMBL" id="EHA47572.1"/>
    </source>
</evidence>
<dbReference type="Proteomes" id="UP000009058">
    <property type="component" value="Chromosome 6"/>
</dbReference>
<dbReference type="GeneID" id="12987095"/>
<reference key="2">
    <citation type="submission" date="2011-05" db="EMBL/GenBank/DDBJ databases">
        <title>The Genome Sequence of Magnaporthe oryzae 70-15.</title>
        <authorList>
            <consortium name="The Broad Institute Genome Sequencing Platform"/>
            <person name="Ma L.-J."/>
            <person name="Dead R."/>
            <person name="Young S.K."/>
            <person name="Zeng Q."/>
            <person name="Gargeya S."/>
            <person name="Fitzgerald M."/>
            <person name="Haas B."/>
            <person name="Abouelleil A."/>
            <person name="Alvarado L."/>
            <person name="Arachchi H.M."/>
            <person name="Berlin A."/>
            <person name="Brown A."/>
            <person name="Chapman S.B."/>
            <person name="Chen Z."/>
            <person name="Dunbar C."/>
            <person name="Freedman E."/>
            <person name="Gearin G."/>
            <person name="Gellesch M."/>
            <person name="Goldberg J."/>
            <person name="Griggs A."/>
            <person name="Gujja S."/>
            <person name="Heiman D."/>
            <person name="Howarth C."/>
            <person name="Larson L."/>
            <person name="Lui A."/>
            <person name="MacDonald P.J.P."/>
            <person name="Mehta T."/>
            <person name="Montmayeur A."/>
            <person name="Murphy C."/>
            <person name="Neiman D."/>
            <person name="Pearson M."/>
            <person name="Priest M."/>
            <person name="Roberts A."/>
            <person name="Saif S."/>
            <person name="Shea T."/>
            <person name="Shenoy N."/>
            <person name="Sisk P."/>
            <person name="Stolte C."/>
            <person name="Sykes S."/>
            <person name="Yandava C."/>
            <person name="Wortman J."/>
            <person name="Nusbaum C."/>
            <person name="Birren B."/>
        </authorList>
    </citation>
    <scope>NUCLEOTIDE SEQUENCE</scope>
    <source>
        <strain>70-15</strain>
    </source>
</reference>
<dbReference type="HOGENOM" id="CLU_1305088_0_0_1"/>
<proteinExistence type="predicted"/>
<accession>G4NH62</accession>
<keyword evidence="2" id="KW-1185">Reference proteome</keyword>
<dbReference type="RefSeq" id="XP_003719939.1">
    <property type="nucleotide sequence ID" value="XM_003719891.1"/>
</dbReference>
<dbReference type="AlphaFoldDB" id="G4NH62"/>
<dbReference type="EMBL" id="CM001236">
    <property type="protein sequence ID" value="EHA47572.1"/>
    <property type="molecule type" value="Genomic_DNA"/>
</dbReference>
<sequence length="211" mass="23753">MATEEYLLAQGSRYSCSSAAIETRCRLPYRVKPRVRGGRNSMKSKVLGLLWAALSRPAANKNWIWPEQKARLHGIGLSERLAPMAGQYKMNWCLEDRGATSLTGRKQHHTNTGTIRTNRAADHCKNPRRASIAQDLHGGLLCDETTYLARFSGRNGSHLKVATSCGEGQAPKHYHLVWSIPNIKDIVYYYECLKAQQSDMRKDQALQRLAV</sequence>
<evidence type="ECO:0000313" key="2">
    <source>
        <dbReference type="Proteomes" id="UP000009058"/>
    </source>
</evidence>
<dbReference type="KEGG" id="mgr:MGG_17725"/>
<reference evidence="1 2" key="1">
    <citation type="journal article" date="2005" name="Nature">
        <title>The genome sequence of the rice blast fungus Magnaporthe grisea.</title>
        <authorList>
            <person name="Dean R.A."/>
            <person name="Talbot N.J."/>
            <person name="Ebbole D.J."/>
            <person name="Farman M.L."/>
            <person name="Mitchell T.K."/>
            <person name="Orbach M.J."/>
            <person name="Thon M."/>
            <person name="Kulkarni R."/>
            <person name="Xu J.R."/>
            <person name="Pan H."/>
            <person name="Read N.D."/>
            <person name="Lee Y.H."/>
            <person name="Carbone I."/>
            <person name="Brown D."/>
            <person name="Oh Y.Y."/>
            <person name="Donofrio N."/>
            <person name="Jeong J.S."/>
            <person name="Soanes D.M."/>
            <person name="Djonovic S."/>
            <person name="Kolomiets E."/>
            <person name="Rehmeyer C."/>
            <person name="Li W."/>
            <person name="Harding M."/>
            <person name="Kim S."/>
            <person name="Lebrun M.H."/>
            <person name="Bohnert H."/>
            <person name="Coughlan S."/>
            <person name="Butler J."/>
            <person name="Calvo S."/>
            <person name="Ma L.J."/>
            <person name="Nicol R."/>
            <person name="Purcell S."/>
            <person name="Nusbaum C."/>
            <person name="Galagan J.E."/>
            <person name="Birren B.W."/>
        </authorList>
    </citation>
    <scope>NUCLEOTIDE SEQUENCE [LARGE SCALE GENOMIC DNA]</scope>
    <source>
        <strain evidence="2">70-15 / ATCC MYA-4617 / FGSC 8958</strain>
    </source>
</reference>